<organism evidence="3">
    <name type="scientific">Melampsora larici-populina (strain 98AG31 / pathotype 3-4-7)</name>
    <name type="common">Poplar leaf rust fungus</name>
    <dbReference type="NCBI Taxonomy" id="747676"/>
    <lineage>
        <taxon>Eukaryota</taxon>
        <taxon>Fungi</taxon>
        <taxon>Dikarya</taxon>
        <taxon>Basidiomycota</taxon>
        <taxon>Pucciniomycotina</taxon>
        <taxon>Pucciniomycetes</taxon>
        <taxon>Pucciniales</taxon>
        <taxon>Melampsoraceae</taxon>
        <taxon>Melampsora</taxon>
    </lineage>
</organism>
<keyword evidence="1" id="KW-1133">Transmembrane helix</keyword>
<keyword evidence="1" id="KW-0472">Membrane</keyword>
<evidence type="ECO:0000256" key="1">
    <source>
        <dbReference type="SAM" id="Phobius"/>
    </source>
</evidence>
<feature type="transmembrane region" description="Helical" evidence="1">
    <location>
        <begin position="15"/>
        <end position="35"/>
    </location>
</feature>
<dbReference type="Proteomes" id="UP000001072">
    <property type="component" value="Unassembled WGS sequence"/>
</dbReference>
<dbReference type="EMBL" id="GL883102">
    <property type="protein sequence ID" value="EGG07987.1"/>
    <property type="molecule type" value="Genomic_DNA"/>
</dbReference>
<keyword evidence="3" id="KW-1185">Reference proteome</keyword>
<evidence type="ECO:0000313" key="3">
    <source>
        <dbReference type="Proteomes" id="UP000001072"/>
    </source>
</evidence>
<dbReference type="RefSeq" id="XP_007408752.1">
    <property type="nucleotide sequence ID" value="XM_007408690.1"/>
</dbReference>
<reference evidence="3" key="1">
    <citation type="journal article" date="2011" name="Proc. Natl. Acad. Sci. U.S.A.">
        <title>Obligate biotrophy features unraveled by the genomic analysis of rust fungi.</title>
        <authorList>
            <person name="Duplessis S."/>
            <person name="Cuomo C.A."/>
            <person name="Lin Y.-C."/>
            <person name="Aerts A."/>
            <person name="Tisserant E."/>
            <person name="Veneault-Fourrey C."/>
            <person name="Joly D.L."/>
            <person name="Hacquard S."/>
            <person name="Amselem J."/>
            <person name="Cantarel B.L."/>
            <person name="Chiu R."/>
            <person name="Coutinho P.M."/>
            <person name="Feau N."/>
            <person name="Field M."/>
            <person name="Frey P."/>
            <person name="Gelhaye E."/>
            <person name="Goldberg J."/>
            <person name="Grabherr M.G."/>
            <person name="Kodira C.D."/>
            <person name="Kohler A."/>
            <person name="Kuees U."/>
            <person name="Lindquist E.A."/>
            <person name="Lucas S.M."/>
            <person name="Mago R."/>
            <person name="Mauceli E."/>
            <person name="Morin E."/>
            <person name="Murat C."/>
            <person name="Pangilinan J.L."/>
            <person name="Park R."/>
            <person name="Pearson M."/>
            <person name="Quesneville H."/>
            <person name="Rouhier N."/>
            <person name="Sakthikumar S."/>
            <person name="Salamov A.A."/>
            <person name="Schmutz J."/>
            <person name="Selles B."/>
            <person name="Shapiro H."/>
            <person name="Tanguay P."/>
            <person name="Tuskan G.A."/>
            <person name="Henrissat B."/>
            <person name="Van de Peer Y."/>
            <person name="Rouze P."/>
            <person name="Ellis J.G."/>
            <person name="Dodds P.N."/>
            <person name="Schein J.E."/>
            <person name="Zhong S."/>
            <person name="Hamelin R.C."/>
            <person name="Grigoriev I.V."/>
            <person name="Szabo L.J."/>
            <person name="Martin F."/>
        </authorList>
    </citation>
    <scope>NUCLEOTIDE SEQUENCE [LARGE SCALE GENOMIC DNA]</scope>
    <source>
        <strain evidence="3">98AG31 / pathotype 3-4-7</strain>
    </source>
</reference>
<dbReference type="GeneID" id="18922625"/>
<dbReference type="AlphaFoldDB" id="F4RID1"/>
<keyword evidence="1" id="KW-0812">Transmembrane</keyword>
<protein>
    <submittedName>
        <fullName evidence="2">Uncharacterized protein</fullName>
    </submittedName>
</protein>
<evidence type="ECO:0000313" key="2">
    <source>
        <dbReference type="EMBL" id="EGG07987.1"/>
    </source>
</evidence>
<dbReference type="VEuPathDB" id="FungiDB:MELLADRAFT_105501"/>
<dbReference type="InParanoid" id="F4RID1"/>
<dbReference type="KEGG" id="mlr:MELLADRAFT_105501"/>
<dbReference type="HOGENOM" id="CLU_1468487_0_0_1"/>
<proteinExistence type="predicted"/>
<gene>
    <name evidence="2" type="ORF">MELLADRAFT_105501</name>
</gene>
<name>F4RID1_MELLP</name>
<accession>F4RID1</accession>
<sequence length="184" mass="20473">MDHSKLCIRGSETSLIQSTLCLALFPTFMITWTLGRLSRNDLHSKSLLILLDHRLIMKRQEEARASEDYCGISSVQDRHGRPASTYTLSTSNHASGLILGSNLRCQDKPMRHSAPFMNKNLKDLDCSMPNVSLKYPDVKPALPCAEPSIPARHNEIKIAAASLKLFTIFPTIFLPSHSIGNSLK</sequence>